<feature type="domain" description="Glycosyl transferase family 1" evidence="1">
    <location>
        <begin position="44"/>
        <end position="177"/>
    </location>
</feature>
<feature type="domain" description="Glycosyltransferase subfamily 4-like N-terminal" evidence="2">
    <location>
        <begin position="230"/>
        <end position="367"/>
    </location>
</feature>
<protein>
    <recommendedName>
        <fullName evidence="5">Glycosyl transferase family 1 domain-containing protein</fullName>
    </recommendedName>
</protein>
<evidence type="ECO:0008006" key="5">
    <source>
        <dbReference type="Google" id="ProtNLM"/>
    </source>
</evidence>
<dbReference type="InterPro" id="IPR001296">
    <property type="entry name" value="Glyco_trans_1"/>
</dbReference>
<accession>A0A8B3S2J6</accession>
<dbReference type="InterPro" id="IPR028098">
    <property type="entry name" value="Glyco_trans_4-like_N"/>
</dbReference>
<dbReference type="SUPFAM" id="SSF53756">
    <property type="entry name" value="UDP-Glycosyltransferase/glycogen phosphorylase"/>
    <property type="match status" value="2"/>
</dbReference>
<evidence type="ECO:0000313" key="4">
    <source>
        <dbReference type="Proteomes" id="UP000291831"/>
    </source>
</evidence>
<proteinExistence type="predicted"/>
<evidence type="ECO:0000313" key="3">
    <source>
        <dbReference type="EMBL" id="RZB29530.1"/>
    </source>
</evidence>
<dbReference type="Gene3D" id="3.40.50.2000">
    <property type="entry name" value="Glycogen Phosphorylase B"/>
    <property type="match status" value="2"/>
</dbReference>
<evidence type="ECO:0000259" key="2">
    <source>
        <dbReference type="Pfam" id="PF13579"/>
    </source>
</evidence>
<dbReference type="Proteomes" id="UP000291831">
    <property type="component" value="Unassembled WGS sequence"/>
</dbReference>
<dbReference type="AlphaFoldDB" id="A0A8B3S2J6"/>
<dbReference type="PANTHER" id="PTHR12526:SF638">
    <property type="entry name" value="SPORE COAT PROTEIN SA"/>
    <property type="match status" value="1"/>
</dbReference>
<name>A0A8B3S2J6_9EURY</name>
<gene>
    <name evidence="3" type="ORF">AEth_01041</name>
</gene>
<evidence type="ECO:0000259" key="1">
    <source>
        <dbReference type="Pfam" id="PF00534"/>
    </source>
</evidence>
<dbReference type="Pfam" id="PF00534">
    <property type="entry name" value="Glycos_transf_1"/>
    <property type="match status" value="1"/>
</dbReference>
<dbReference type="EMBL" id="RPGO01000025">
    <property type="protein sequence ID" value="RZB29530.1"/>
    <property type="molecule type" value="Genomic_DNA"/>
</dbReference>
<dbReference type="CDD" id="cd03801">
    <property type="entry name" value="GT4_PimA-like"/>
    <property type="match status" value="1"/>
</dbReference>
<dbReference type="PANTHER" id="PTHR12526">
    <property type="entry name" value="GLYCOSYLTRANSFERASE"/>
    <property type="match status" value="1"/>
</dbReference>
<organism evidence="3 4">
    <name type="scientific">Candidatus Argoarchaeum ethanivorans</name>
    <dbReference type="NCBI Taxonomy" id="2608793"/>
    <lineage>
        <taxon>Archaea</taxon>
        <taxon>Methanobacteriati</taxon>
        <taxon>Methanobacteriota</taxon>
        <taxon>Stenosarchaea group</taxon>
        <taxon>Methanomicrobia</taxon>
        <taxon>Methanosarcinales</taxon>
        <taxon>Methanosarcinales incertae sedis</taxon>
        <taxon>GOM Arc I cluster</taxon>
        <taxon>Candidatus Argoarchaeum</taxon>
    </lineage>
</organism>
<dbReference type="GO" id="GO:0016757">
    <property type="term" value="F:glycosyltransferase activity"/>
    <property type="evidence" value="ECO:0007669"/>
    <property type="project" value="InterPro"/>
</dbReference>
<sequence>MMNKTIKVVPNGVNTSQFKVMIREKQKTWVAHTFGVDLSPDLNIINTGRLSHEKGISYLIEALEYLPPTTKLFLVGGGVQKDELKRLVKERDAGGQVAFLGKVGHEKLPGLLNGMDVFVLPAIGMEGFSNAMLEAMACGLPVVTTTIGAGPEVVTDEIGAVVETKNPRQLADGIMSCSDLDRMVIRKYVEEHFSFDIVADYVYDMYARLCGKEVENICYCSLYAPPYQLSGAGMQVHELSKQLSRMCDVSVISAGIDGSRDEVMDGVHYYRVKYMKGEAMSRFCYSLLGSLKGRSLDRFDVVDGRNWEGGLVSVFISKRKGSKSVMSFRGEGAVEGPWVKNRINRYIARRVDLMTATDRRTAEKAERVLN</sequence>
<reference evidence="4" key="1">
    <citation type="submission" date="2019-01" db="EMBL/GenBank/DDBJ databases">
        <title>Anaerobic oxidation of ethane by archaea from a marine hydrocarbon seep.</title>
        <authorList>
            <person name="Musat F."/>
        </authorList>
    </citation>
    <scope>NUCLEOTIDE SEQUENCE [LARGE SCALE GENOMIC DNA]</scope>
</reference>
<comment type="caution">
    <text evidence="3">The sequence shown here is derived from an EMBL/GenBank/DDBJ whole genome shotgun (WGS) entry which is preliminary data.</text>
</comment>
<dbReference type="Pfam" id="PF13579">
    <property type="entry name" value="Glyco_trans_4_4"/>
    <property type="match status" value="1"/>
</dbReference>